<dbReference type="RefSeq" id="WP_194539674.1">
    <property type="nucleotide sequence ID" value="NZ_JACEFB010000019.1"/>
</dbReference>
<keyword evidence="2" id="KW-1185">Reference proteome</keyword>
<dbReference type="AlphaFoldDB" id="A0A7V9AD98"/>
<proteinExistence type="predicted"/>
<dbReference type="EMBL" id="JACEFB010000019">
    <property type="protein sequence ID" value="MBA2227813.1"/>
    <property type="molecule type" value="Genomic_DNA"/>
</dbReference>
<comment type="caution">
    <text evidence="1">The sequence shown here is derived from an EMBL/GenBank/DDBJ whole genome shotgun (WGS) entry which is preliminary data.</text>
</comment>
<protein>
    <submittedName>
        <fullName evidence="1">Uncharacterized protein</fullName>
    </submittedName>
</protein>
<name>A0A7V9AD98_9BACT</name>
<gene>
    <name evidence="1" type="ORF">H0921_16760</name>
</gene>
<accession>A0A7V9AD98</accession>
<evidence type="ECO:0000313" key="2">
    <source>
        <dbReference type="Proteomes" id="UP000542342"/>
    </source>
</evidence>
<organism evidence="1 2">
    <name type="scientific">Thermogemmata fonticola</name>
    <dbReference type="NCBI Taxonomy" id="2755323"/>
    <lineage>
        <taxon>Bacteria</taxon>
        <taxon>Pseudomonadati</taxon>
        <taxon>Planctomycetota</taxon>
        <taxon>Planctomycetia</taxon>
        <taxon>Gemmatales</taxon>
        <taxon>Gemmataceae</taxon>
        <taxon>Thermogemmata</taxon>
    </lineage>
</organism>
<dbReference type="Proteomes" id="UP000542342">
    <property type="component" value="Unassembled WGS sequence"/>
</dbReference>
<sequence>MLEERAGGETTVQYVWSPLYVDALILRDRDTNGDGSHVATMAEGWHAIPLDCQPAFGIAL</sequence>
<reference evidence="1 2" key="1">
    <citation type="submission" date="2020-07" db="EMBL/GenBank/DDBJ databases">
        <title>Thermogemmata thermophila gen. nov., sp. nov., a novel moderate thermophilic planctomycete from a Kamchatka hot spring.</title>
        <authorList>
            <person name="Elcheninov A.G."/>
            <person name="Podosokorskaya O.A."/>
            <person name="Kovaleva O.L."/>
            <person name="Novikov A."/>
            <person name="Bonch-Osmolovskaya E.A."/>
            <person name="Toshchakov S.V."/>
            <person name="Kublanov I.V."/>
        </authorList>
    </citation>
    <scope>NUCLEOTIDE SEQUENCE [LARGE SCALE GENOMIC DNA]</scope>
    <source>
        <strain evidence="1 2">2918</strain>
    </source>
</reference>
<evidence type="ECO:0000313" key="1">
    <source>
        <dbReference type="EMBL" id="MBA2227813.1"/>
    </source>
</evidence>